<dbReference type="GO" id="GO:0016706">
    <property type="term" value="F:2-oxoglutarate-dependent dioxygenase activity"/>
    <property type="evidence" value="ECO:0007669"/>
    <property type="project" value="UniProtKB-ARBA"/>
</dbReference>
<organism evidence="2 3">
    <name type="scientific">Abditibacterium utsteinense</name>
    <dbReference type="NCBI Taxonomy" id="1960156"/>
    <lineage>
        <taxon>Bacteria</taxon>
        <taxon>Pseudomonadati</taxon>
        <taxon>Abditibacteriota</taxon>
        <taxon>Abditibacteriia</taxon>
        <taxon>Abditibacteriales</taxon>
        <taxon>Abditibacteriaceae</taxon>
        <taxon>Abditibacterium</taxon>
    </lineage>
</organism>
<dbReference type="PANTHER" id="PTHR20883">
    <property type="entry name" value="PHYTANOYL-COA DIOXYGENASE DOMAIN CONTAINING 1"/>
    <property type="match status" value="1"/>
</dbReference>
<dbReference type="InterPro" id="IPR008775">
    <property type="entry name" value="Phytyl_CoA_dOase-like"/>
</dbReference>
<dbReference type="InParanoid" id="A0A2S8SSS7"/>
<proteinExistence type="predicted"/>
<evidence type="ECO:0000313" key="3">
    <source>
        <dbReference type="Proteomes" id="UP000237684"/>
    </source>
</evidence>
<keyword evidence="2" id="KW-0223">Dioxygenase</keyword>
<dbReference type="Pfam" id="PF05721">
    <property type="entry name" value="PhyH"/>
    <property type="match status" value="1"/>
</dbReference>
<protein>
    <submittedName>
        <fullName evidence="2">Phytanoyl-CoA dioxygenase (PhyH)</fullName>
    </submittedName>
</protein>
<sequence length="230" mass="25094">MKQNNLETDGFAVAPQVISEAQIEKLQKIIAQIEGAGVSKRQSVFAIRNLLNVPAIQDLARSQLIRALIEPVLGPNCFAARGIFFDKTPDANWKVPFHQDLSIAVKSRIESPGFGPWSEKAGALHVQPPREILEQMLTIRLHLDACNADNGALRVIPNSHLLGKLDAAQIARQSTKNEEIASVASGGAMLMRPLLLHASSPSQSPAHRRVIHLEFAAALLPAGLEWLHRV</sequence>
<dbReference type="Proteomes" id="UP000237684">
    <property type="component" value="Unassembled WGS sequence"/>
</dbReference>
<gene>
    <name evidence="2" type="ORF">B1R32_10870</name>
</gene>
<evidence type="ECO:0000256" key="1">
    <source>
        <dbReference type="ARBA" id="ARBA00001954"/>
    </source>
</evidence>
<dbReference type="PANTHER" id="PTHR20883:SF48">
    <property type="entry name" value="ECTOINE DIOXYGENASE"/>
    <property type="match status" value="1"/>
</dbReference>
<reference evidence="2 3" key="1">
    <citation type="journal article" date="2018" name="Syst. Appl. Microbiol.">
        <title>Abditibacterium utsteinense sp. nov., the first cultivated member of candidate phylum FBP, isolated from ice-free Antarctic soil samples.</title>
        <authorList>
            <person name="Tahon G."/>
            <person name="Tytgat B."/>
            <person name="Lebbe L."/>
            <person name="Carlier A."/>
            <person name="Willems A."/>
        </authorList>
    </citation>
    <scope>NUCLEOTIDE SEQUENCE [LARGE SCALE GENOMIC DNA]</scope>
    <source>
        <strain evidence="2 3">LMG 29911</strain>
    </source>
</reference>
<dbReference type="EMBL" id="NIGF01000008">
    <property type="protein sequence ID" value="PQV63863.1"/>
    <property type="molecule type" value="Genomic_DNA"/>
</dbReference>
<keyword evidence="2" id="KW-0560">Oxidoreductase</keyword>
<dbReference type="GO" id="GO:0005506">
    <property type="term" value="F:iron ion binding"/>
    <property type="evidence" value="ECO:0007669"/>
    <property type="project" value="UniProtKB-ARBA"/>
</dbReference>
<dbReference type="OrthoDB" id="9791262at2"/>
<keyword evidence="3" id="KW-1185">Reference proteome</keyword>
<comment type="cofactor">
    <cofactor evidence="1">
        <name>Fe(2+)</name>
        <dbReference type="ChEBI" id="CHEBI:29033"/>
    </cofactor>
</comment>
<evidence type="ECO:0000313" key="2">
    <source>
        <dbReference type="EMBL" id="PQV63863.1"/>
    </source>
</evidence>
<dbReference type="AlphaFoldDB" id="A0A2S8SSS7"/>
<dbReference type="SUPFAM" id="SSF51197">
    <property type="entry name" value="Clavaminate synthase-like"/>
    <property type="match status" value="1"/>
</dbReference>
<name>A0A2S8SSS7_9BACT</name>
<accession>A0A2S8SSS7</accession>
<dbReference type="Gene3D" id="2.60.120.620">
    <property type="entry name" value="q2cbj1_9rhob like domain"/>
    <property type="match status" value="1"/>
</dbReference>
<dbReference type="RefSeq" id="WP_105483706.1">
    <property type="nucleotide sequence ID" value="NZ_NIGF01000008.1"/>
</dbReference>
<comment type="caution">
    <text evidence="2">The sequence shown here is derived from an EMBL/GenBank/DDBJ whole genome shotgun (WGS) entry which is preliminary data.</text>
</comment>